<dbReference type="EMBL" id="AAMO01000018">
    <property type="protein sequence ID" value="EAQ01135.1"/>
    <property type="molecule type" value="Genomic_DNA"/>
</dbReference>
<gene>
    <name evidence="2" type="ORF">OB2597_14294</name>
</gene>
<evidence type="ECO:0008006" key="4">
    <source>
        <dbReference type="Google" id="ProtNLM"/>
    </source>
</evidence>
<comment type="caution">
    <text evidence="2">The sequence shown here is derived from an EMBL/GenBank/DDBJ whole genome shotgun (WGS) entry which is preliminary data.</text>
</comment>
<accession>A3U3Z9</accession>
<keyword evidence="3" id="KW-1185">Reference proteome</keyword>
<dbReference type="STRING" id="252305.OB2597_14294"/>
<proteinExistence type="predicted"/>
<keyword evidence="1" id="KW-0812">Transmembrane</keyword>
<evidence type="ECO:0000313" key="2">
    <source>
        <dbReference type="EMBL" id="EAQ01135.1"/>
    </source>
</evidence>
<evidence type="ECO:0000256" key="1">
    <source>
        <dbReference type="SAM" id="Phobius"/>
    </source>
</evidence>
<feature type="transmembrane region" description="Helical" evidence="1">
    <location>
        <begin position="61"/>
        <end position="80"/>
    </location>
</feature>
<keyword evidence="1" id="KW-0472">Membrane</keyword>
<dbReference type="AlphaFoldDB" id="A3U3Z9"/>
<sequence length="134" mass="14496">MTEERTPDRREDQKEFAEEEASLLKITLGPLIWAAHFVVCYGLVAVTCAKGWDIGAVRIGLGGLSALALAGVLWVGWAAWRQWGVTTTGDRVNRLGSAEDRHHFLGHAAFLLSIISLIGVVFVSLPLVLIGGCQ</sequence>
<reference evidence="2 3" key="1">
    <citation type="journal article" date="2010" name="J. Bacteriol.">
        <title>Genome sequences of Oceanicola granulosus HTCC2516(T) and Oceanicola batsensis HTCC2597(TDelta).</title>
        <authorList>
            <person name="Thrash J.C."/>
            <person name="Cho J.C."/>
            <person name="Vergin K.L."/>
            <person name="Giovannoni S.J."/>
        </authorList>
    </citation>
    <scope>NUCLEOTIDE SEQUENCE [LARGE SCALE GENOMIC DNA]</scope>
    <source>
        <strain evidence="3">ATCC BAA-863 / DSM 15984 / KCTC 12145 / HTCC2597</strain>
    </source>
</reference>
<dbReference type="HOGENOM" id="CLU_1990305_0_0_5"/>
<dbReference type="eggNOG" id="ENOG50330P3">
    <property type="taxonomic scope" value="Bacteria"/>
</dbReference>
<keyword evidence="1" id="KW-1133">Transmembrane helix</keyword>
<organism evidence="2 3">
    <name type="scientific">Pseudooceanicola batsensis (strain ATCC BAA-863 / DSM 15984 / KCTC 12145 / HTCC2597)</name>
    <name type="common">Oceanicola batsensis</name>
    <dbReference type="NCBI Taxonomy" id="252305"/>
    <lineage>
        <taxon>Bacteria</taxon>
        <taxon>Pseudomonadati</taxon>
        <taxon>Pseudomonadota</taxon>
        <taxon>Alphaproteobacteria</taxon>
        <taxon>Rhodobacterales</taxon>
        <taxon>Paracoccaceae</taxon>
        <taxon>Pseudooceanicola</taxon>
    </lineage>
</organism>
<feature type="transmembrane region" description="Helical" evidence="1">
    <location>
        <begin position="104"/>
        <end position="130"/>
    </location>
</feature>
<evidence type="ECO:0000313" key="3">
    <source>
        <dbReference type="Proteomes" id="UP000004318"/>
    </source>
</evidence>
<dbReference type="Proteomes" id="UP000004318">
    <property type="component" value="Unassembled WGS sequence"/>
</dbReference>
<dbReference type="OrthoDB" id="7264282at2"/>
<dbReference type="RefSeq" id="WP_009807071.1">
    <property type="nucleotide sequence ID" value="NZ_CH724131.1"/>
</dbReference>
<feature type="transmembrane region" description="Helical" evidence="1">
    <location>
        <begin position="31"/>
        <end position="49"/>
    </location>
</feature>
<name>A3U3Z9_PSEBH</name>
<protein>
    <recommendedName>
        <fullName evidence="4">Transmembrane protein</fullName>
    </recommendedName>
</protein>